<accession>A0A485LLU9</accession>
<evidence type="ECO:0000256" key="1">
    <source>
        <dbReference type="SAM" id="Phobius"/>
    </source>
</evidence>
<keyword evidence="4" id="KW-1185">Reference proteome</keyword>
<dbReference type="Proteomes" id="UP000332933">
    <property type="component" value="Unassembled WGS sequence"/>
</dbReference>
<evidence type="ECO:0000313" key="2">
    <source>
        <dbReference type="EMBL" id="KAF0685222.1"/>
    </source>
</evidence>
<protein>
    <submittedName>
        <fullName evidence="3">Aste57867_22841 protein</fullName>
    </submittedName>
</protein>
<organism evidence="3 4">
    <name type="scientific">Aphanomyces stellatus</name>
    <dbReference type="NCBI Taxonomy" id="120398"/>
    <lineage>
        <taxon>Eukaryota</taxon>
        <taxon>Sar</taxon>
        <taxon>Stramenopiles</taxon>
        <taxon>Oomycota</taxon>
        <taxon>Saprolegniomycetes</taxon>
        <taxon>Saprolegniales</taxon>
        <taxon>Verrucalvaceae</taxon>
        <taxon>Aphanomyces</taxon>
    </lineage>
</organism>
<keyword evidence="1" id="KW-0472">Membrane</keyword>
<dbReference type="EMBL" id="CAADRA010007236">
    <property type="protein sequence ID" value="VFT99492.1"/>
    <property type="molecule type" value="Genomic_DNA"/>
</dbReference>
<keyword evidence="1" id="KW-0812">Transmembrane</keyword>
<dbReference type="AlphaFoldDB" id="A0A485LLU9"/>
<reference evidence="3 4" key="1">
    <citation type="submission" date="2019-03" db="EMBL/GenBank/DDBJ databases">
        <authorList>
            <person name="Gaulin E."/>
            <person name="Dumas B."/>
        </authorList>
    </citation>
    <scope>NUCLEOTIDE SEQUENCE [LARGE SCALE GENOMIC DNA]</scope>
    <source>
        <strain evidence="3">CBS 568.67</strain>
    </source>
</reference>
<evidence type="ECO:0000313" key="3">
    <source>
        <dbReference type="EMBL" id="VFT99492.1"/>
    </source>
</evidence>
<dbReference type="EMBL" id="VJMH01007210">
    <property type="protein sequence ID" value="KAF0685222.1"/>
    <property type="molecule type" value="Genomic_DNA"/>
</dbReference>
<evidence type="ECO:0000313" key="4">
    <source>
        <dbReference type="Proteomes" id="UP000332933"/>
    </source>
</evidence>
<keyword evidence="1" id="KW-1133">Transmembrane helix</keyword>
<reference evidence="2" key="2">
    <citation type="submission" date="2019-06" db="EMBL/GenBank/DDBJ databases">
        <title>Genomics analysis of Aphanomyces spp. identifies a new class of oomycete effector associated with host adaptation.</title>
        <authorList>
            <person name="Gaulin E."/>
        </authorList>
    </citation>
    <scope>NUCLEOTIDE SEQUENCE</scope>
    <source>
        <strain evidence="2">CBS 578.67</strain>
    </source>
</reference>
<feature type="transmembrane region" description="Helical" evidence="1">
    <location>
        <begin position="12"/>
        <end position="32"/>
    </location>
</feature>
<gene>
    <name evidence="3" type="primary">Aste57867_22841</name>
    <name evidence="2" type="ORF">As57867_022770</name>
    <name evidence="3" type="ORF">ASTE57867_22841</name>
</gene>
<name>A0A485LLU9_9STRA</name>
<proteinExistence type="predicted"/>
<sequence length="232" mass="25648">MTSVLRKEWKKYFLAFNGVVLGVPLATGAYFVHNLRTDERFREHFHDKYPDLIDTLHEYVGVFPDAAPRDDIGEADPAAFKMPVHAKVQLKSGKSIVLEMPFDATIQDVHKRALAEHAHDAVLTVDFQDDDEGVASVATTAASTAAVAAPAPFADAPQSTWPTTYTPRSKRAPTDPLGRKLTLLRAKETALQAEKRAGGREIDAIEDDLRAVEAQKAQIKAQMPRKRFLGLF</sequence>
<dbReference type="OrthoDB" id="73014at2759"/>